<sequence length="234" mass="26571">MEDVVLHFPPQSADGPGSLLEWTEKLLEPFPCRRPPLFQPWFADGRLPIRPARPAPVIPAAEKVFPSTQPGAETTSENGHADGTSAEDPQSPRSQWSKDVSETPNPPGNQDAAPIRQSWIIFPLREPFPHSCLLSKHFDSTVNVHRLHLRQRAKWVITKHNCGSVEKVWRFLNRPVRRSRLPTCNANLQRERAEVWVFCDVLFAEQVGRLLKEELQLSGSIFLSVHRLGRVFSL</sequence>
<dbReference type="InterPro" id="IPR039996">
    <property type="entry name" value="Shieldin_RINN1"/>
</dbReference>
<reference key="1">
    <citation type="journal article" date="2007" name="Nature">
        <title>The medaka draft genome and insights into vertebrate genome evolution.</title>
        <authorList>
            <person name="Kasahara M."/>
            <person name="Naruse K."/>
            <person name="Sasaki S."/>
            <person name="Nakatani Y."/>
            <person name="Qu W."/>
            <person name="Ahsan B."/>
            <person name="Yamada T."/>
            <person name="Nagayasu Y."/>
            <person name="Doi K."/>
            <person name="Kasai Y."/>
            <person name="Jindo T."/>
            <person name="Kobayashi D."/>
            <person name="Shimada A."/>
            <person name="Toyoda A."/>
            <person name="Kuroki Y."/>
            <person name="Fujiyama A."/>
            <person name="Sasaki T."/>
            <person name="Shimizu A."/>
            <person name="Asakawa S."/>
            <person name="Shimizu N."/>
            <person name="Hashimoto S."/>
            <person name="Yang J."/>
            <person name="Lee Y."/>
            <person name="Matsushima K."/>
            <person name="Sugano S."/>
            <person name="Sakaizumi M."/>
            <person name="Narita T."/>
            <person name="Ohishi K."/>
            <person name="Haga S."/>
            <person name="Ohta F."/>
            <person name="Nomoto H."/>
            <person name="Nogata K."/>
            <person name="Morishita T."/>
            <person name="Endo T."/>
            <person name="Shin-I T."/>
            <person name="Takeda H."/>
            <person name="Morishita S."/>
            <person name="Kohara Y."/>
        </authorList>
    </citation>
    <scope>NUCLEOTIDE SEQUENCE [LARGE SCALE GENOMIC DNA]</scope>
    <source>
        <strain>Hd-rR</strain>
    </source>
</reference>
<reference evidence="2" key="3">
    <citation type="submission" date="2025-08" db="UniProtKB">
        <authorList>
            <consortium name="Ensembl"/>
        </authorList>
    </citation>
    <scope>IDENTIFICATION</scope>
    <source>
        <strain evidence="2">HSOK</strain>
    </source>
</reference>
<organism evidence="2 3">
    <name type="scientific">Oryzias latipes</name>
    <name type="common">Japanese rice fish</name>
    <name type="synonym">Japanese killifish</name>
    <dbReference type="NCBI Taxonomy" id="8090"/>
    <lineage>
        <taxon>Eukaryota</taxon>
        <taxon>Metazoa</taxon>
        <taxon>Chordata</taxon>
        <taxon>Craniata</taxon>
        <taxon>Vertebrata</taxon>
        <taxon>Euteleostomi</taxon>
        <taxon>Actinopterygii</taxon>
        <taxon>Neopterygii</taxon>
        <taxon>Teleostei</taxon>
        <taxon>Neoteleostei</taxon>
        <taxon>Acanthomorphata</taxon>
        <taxon>Ovalentaria</taxon>
        <taxon>Atherinomorphae</taxon>
        <taxon>Beloniformes</taxon>
        <taxon>Adrianichthyidae</taxon>
        <taxon>Oryziinae</taxon>
        <taxon>Oryzias</taxon>
    </lineage>
</organism>
<feature type="region of interest" description="Disordered" evidence="1">
    <location>
        <begin position="67"/>
        <end position="112"/>
    </location>
</feature>
<dbReference type="PANTHER" id="PTHR41404">
    <property type="entry name" value="SHIELDIN COMPLEX SUBUNIT 3"/>
    <property type="match status" value="1"/>
</dbReference>
<evidence type="ECO:0000313" key="2">
    <source>
        <dbReference type="Ensembl" id="ENSORLP00015023815.1"/>
    </source>
</evidence>
<name>A0A3P9IUQ8_ORYLA</name>
<dbReference type="Ensembl" id="ENSORLT00015009530.1">
    <property type="protein sequence ID" value="ENSORLP00015023815.1"/>
    <property type="gene ID" value="ENSORLG00015004022.1"/>
</dbReference>
<dbReference type="Proteomes" id="UP000265200">
    <property type="component" value="Chromosome 9"/>
</dbReference>
<dbReference type="AlphaFoldDB" id="A0A3P9IUQ8"/>
<protein>
    <recommendedName>
        <fullName evidence="4">Shieldin complex subunit 3</fullName>
    </recommendedName>
</protein>
<evidence type="ECO:0000313" key="3">
    <source>
        <dbReference type="Proteomes" id="UP000265200"/>
    </source>
</evidence>
<dbReference type="PANTHER" id="PTHR41404:SF1">
    <property type="entry name" value="SHIELDIN COMPLEX SUBUNIT 3"/>
    <property type="match status" value="1"/>
</dbReference>
<reference evidence="2 3" key="2">
    <citation type="submission" date="2017-04" db="EMBL/GenBank/DDBJ databases">
        <title>CpG methylation of centromeres and impact of large insertions on vertebrate speciation.</title>
        <authorList>
            <person name="Ichikawa K."/>
            <person name="Yoshimura J."/>
            <person name="Morishita S."/>
        </authorList>
    </citation>
    <scope>NUCLEOTIDE SEQUENCE</scope>
    <source>
        <strain evidence="2 3">HSOK</strain>
    </source>
</reference>
<reference evidence="2" key="4">
    <citation type="submission" date="2025-09" db="UniProtKB">
        <authorList>
            <consortium name="Ensembl"/>
        </authorList>
    </citation>
    <scope>IDENTIFICATION</scope>
    <source>
        <strain evidence="2">HSOK</strain>
    </source>
</reference>
<proteinExistence type="predicted"/>
<evidence type="ECO:0000256" key="1">
    <source>
        <dbReference type="SAM" id="MobiDB-lite"/>
    </source>
</evidence>
<accession>A0A3P9IUQ8</accession>
<feature type="compositionally biased region" description="Polar residues" evidence="1">
    <location>
        <begin position="87"/>
        <end position="98"/>
    </location>
</feature>
<dbReference type="GO" id="GO:0010569">
    <property type="term" value="P:regulation of double-strand break repair via homologous recombination"/>
    <property type="evidence" value="ECO:0007669"/>
    <property type="project" value="InterPro"/>
</dbReference>
<feature type="compositionally biased region" description="Polar residues" evidence="1">
    <location>
        <begin position="67"/>
        <end position="78"/>
    </location>
</feature>
<evidence type="ECO:0008006" key="4">
    <source>
        <dbReference type="Google" id="ProtNLM"/>
    </source>
</evidence>